<reference evidence="1 2" key="1">
    <citation type="journal article" date="2012" name="Science">
        <title>The Paleozoic origin of enzymatic lignin decomposition reconstructed from 31 fungal genomes.</title>
        <authorList>
            <person name="Floudas D."/>
            <person name="Binder M."/>
            <person name="Riley R."/>
            <person name="Barry K."/>
            <person name="Blanchette R.A."/>
            <person name="Henrissat B."/>
            <person name="Martinez A.T."/>
            <person name="Otillar R."/>
            <person name="Spatafora J.W."/>
            <person name="Yadav J.S."/>
            <person name="Aerts A."/>
            <person name="Benoit I."/>
            <person name="Boyd A."/>
            <person name="Carlson A."/>
            <person name="Copeland A."/>
            <person name="Coutinho P.M."/>
            <person name="de Vries R.P."/>
            <person name="Ferreira P."/>
            <person name="Findley K."/>
            <person name="Foster B."/>
            <person name="Gaskell J."/>
            <person name="Glotzer D."/>
            <person name="Gorecki P."/>
            <person name="Heitman J."/>
            <person name="Hesse C."/>
            <person name="Hori C."/>
            <person name="Igarashi K."/>
            <person name="Jurgens J.A."/>
            <person name="Kallen N."/>
            <person name="Kersten P."/>
            <person name="Kohler A."/>
            <person name="Kuees U."/>
            <person name="Kumar T.K.A."/>
            <person name="Kuo A."/>
            <person name="LaButti K."/>
            <person name="Larrondo L.F."/>
            <person name="Lindquist E."/>
            <person name="Ling A."/>
            <person name="Lombard V."/>
            <person name="Lucas S."/>
            <person name="Lundell T."/>
            <person name="Martin R."/>
            <person name="McLaughlin D.J."/>
            <person name="Morgenstern I."/>
            <person name="Morin E."/>
            <person name="Murat C."/>
            <person name="Nagy L.G."/>
            <person name="Nolan M."/>
            <person name="Ohm R.A."/>
            <person name="Patyshakuliyeva A."/>
            <person name="Rokas A."/>
            <person name="Ruiz-Duenas F.J."/>
            <person name="Sabat G."/>
            <person name="Salamov A."/>
            <person name="Samejima M."/>
            <person name="Schmutz J."/>
            <person name="Slot J.C."/>
            <person name="St John F."/>
            <person name="Stenlid J."/>
            <person name="Sun H."/>
            <person name="Sun S."/>
            <person name="Syed K."/>
            <person name="Tsang A."/>
            <person name="Wiebenga A."/>
            <person name="Young D."/>
            <person name="Pisabarro A."/>
            <person name="Eastwood D.C."/>
            <person name="Martin F."/>
            <person name="Cullen D."/>
            <person name="Grigoriev I.V."/>
            <person name="Hibbett D.S."/>
        </authorList>
    </citation>
    <scope>NUCLEOTIDE SEQUENCE [LARGE SCALE GENOMIC DNA]</scope>
    <source>
        <strain evidence="1 2">LYAD-421 SS1</strain>
    </source>
</reference>
<gene>
    <name evidence="1" type="ORF">DICSQDRAFT_14427</name>
</gene>
<dbReference type="HOGENOM" id="CLU_490102_0_0_1"/>
<protein>
    <recommendedName>
        <fullName evidence="3">Armadillo-type protein</fullName>
    </recommendedName>
</protein>
<dbReference type="EMBL" id="JH719480">
    <property type="protein sequence ID" value="EJF56190.1"/>
    <property type="molecule type" value="Genomic_DNA"/>
</dbReference>
<dbReference type="KEGG" id="dsq:DICSQDRAFT_14427"/>
<evidence type="ECO:0008006" key="3">
    <source>
        <dbReference type="Google" id="ProtNLM"/>
    </source>
</evidence>
<evidence type="ECO:0000313" key="1">
    <source>
        <dbReference type="EMBL" id="EJF56190.1"/>
    </source>
</evidence>
<dbReference type="InterPro" id="IPR016024">
    <property type="entry name" value="ARM-type_fold"/>
</dbReference>
<evidence type="ECO:0000313" key="2">
    <source>
        <dbReference type="Proteomes" id="UP000053319"/>
    </source>
</evidence>
<dbReference type="GeneID" id="18836408"/>
<accession>R7SKF5</accession>
<dbReference type="InterPro" id="IPR011989">
    <property type="entry name" value="ARM-like"/>
</dbReference>
<dbReference type="OMA" id="GDMALWM"/>
<dbReference type="PANTHER" id="PTHR17695:SF11">
    <property type="entry name" value="SMALL SUBUNIT PROCESSOME COMPONENT 20 HOMOLOG"/>
    <property type="match status" value="1"/>
</dbReference>
<dbReference type="RefSeq" id="XP_007371065.1">
    <property type="nucleotide sequence ID" value="XM_007371003.1"/>
</dbReference>
<dbReference type="InterPro" id="IPR052575">
    <property type="entry name" value="SSU_processome_comp_20"/>
</dbReference>
<dbReference type="Proteomes" id="UP000053319">
    <property type="component" value="Unassembled WGS sequence"/>
</dbReference>
<organism evidence="1 2">
    <name type="scientific">Dichomitus squalens (strain LYAD-421)</name>
    <name type="common">Western red white-rot fungus</name>
    <dbReference type="NCBI Taxonomy" id="732165"/>
    <lineage>
        <taxon>Eukaryota</taxon>
        <taxon>Fungi</taxon>
        <taxon>Dikarya</taxon>
        <taxon>Basidiomycota</taxon>
        <taxon>Agaricomycotina</taxon>
        <taxon>Agaricomycetes</taxon>
        <taxon>Polyporales</taxon>
        <taxon>Polyporaceae</taxon>
        <taxon>Dichomitus</taxon>
    </lineage>
</organism>
<dbReference type="Gene3D" id="1.25.10.10">
    <property type="entry name" value="Leucine-rich Repeat Variant"/>
    <property type="match status" value="1"/>
</dbReference>
<feature type="non-terminal residue" evidence="1">
    <location>
        <position position="1"/>
    </location>
</feature>
<sequence length="570" mass="64258">MEDHPQQRPAKRFKHESYKDTLKSVHLPSALDQTKFDQELTDTDSHFHEALLHWQDLNLAPAFLKFARDADPLSASMPLLLHNWKEILEQWFEALAKSDDEGLRAILDLFQKLAHDLRTTLAPEYPRVLRRLLKLLPRSLSAEALTALLATFSALFKYVLVPSVDSELLQQAWNAFCEVLPQCHPEVQRATAEVWGAVLRRLKVALREDAVRVVASSSTGGLGDVCAWTFVTACKSVSQTLHTVTSSLVCPLLQFYLTCDAEEEAYTLIRRVFTALIHHCKSADQFSPVSEAIVDRFAEVVKSADEERVRRALEAISIVCSVRQGSRMSHKQLSALLSEYPSIPTSEVLHSALLKFATSALTAGDMSLWMAHARKVLAHAWERPLLGIELTGALSELSWGGWKLVALPYVSANTHKLLESHSGETLELLAALHREKRLGEMDVVWKQRLWTWVERRLEGWERSEENARVLAHVLALADLLPSLPKLLVNIIDRELALWEDSEHDPRAEYEATYANSAWVIGACAQCIAERPVKEWGSLVDLPRWAGRVVEKWGWSGTALEGLAELVRSRY</sequence>
<dbReference type="OrthoDB" id="2743737at2759"/>
<dbReference type="SUPFAM" id="SSF48371">
    <property type="entry name" value="ARM repeat"/>
    <property type="match status" value="1"/>
</dbReference>
<dbReference type="AlphaFoldDB" id="R7SKF5"/>
<dbReference type="PANTHER" id="PTHR17695">
    <property type="entry name" value="SMALL SUBUNIT PROCESSOME COMPONENT 20 HOMOLOG"/>
    <property type="match status" value="1"/>
</dbReference>
<dbReference type="GO" id="GO:0030686">
    <property type="term" value="C:90S preribosome"/>
    <property type="evidence" value="ECO:0007669"/>
    <property type="project" value="TreeGrafter"/>
</dbReference>
<name>R7SKF5_DICSQ</name>
<dbReference type="GO" id="GO:0032040">
    <property type="term" value="C:small-subunit processome"/>
    <property type="evidence" value="ECO:0007669"/>
    <property type="project" value="TreeGrafter"/>
</dbReference>
<proteinExistence type="predicted"/>